<evidence type="ECO:0008006" key="3">
    <source>
        <dbReference type="Google" id="ProtNLM"/>
    </source>
</evidence>
<proteinExistence type="predicted"/>
<dbReference type="RefSeq" id="WP_378998370.1">
    <property type="nucleotide sequence ID" value="NZ_JBHSMT010000026.1"/>
</dbReference>
<keyword evidence="2" id="KW-1185">Reference proteome</keyword>
<gene>
    <name evidence="1" type="ORF">ACFPM8_14925</name>
</gene>
<comment type="caution">
    <text evidence="1">The sequence shown here is derived from an EMBL/GenBank/DDBJ whole genome shotgun (WGS) entry which is preliminary data.</text>
</comment>
<name>A0ABW0ME63_9BURK</name>
<organism evidence="1 2">
    <name type="scientific">Paraherbaspirillum soli</name>
    <dbReference type="NCBI Taxonomy" id="631222"/>
    <lineage>
        <taxon>Bacteria</taxon>
        <taxon>Pseudomonadati</taxon>
        <taxon>Pseudomonadota</taxon>
        <taxon>Betaproteobacteria</taxon>
        <taxon>Burkholderiales</taxon>
        <taxon>Oxalobacteraceae</taxon>
        <taxon>Paraherbaspirillum</taxon>
    </lineage>
</organism>
<dbReference type="InterPro" id="IPR036969">
    <property type="entry name" value="Citrate_synthase_sf"/>
</dbReference>
<protein>
    <recommendedName>
        <fullName evidence="3">Citrate synthase (unknown stereospecificity)</fullName>
    </recommendedName>
</protein>
<dbReference type="Proteomes" id="UP001596045">
    <property type="component" value="Unassembled WGS sequence"/>
</dbReference>
<dbReference type="SUPFAM" id="SSF48256">
    <property type="entry name" value="Citrate synthase"/>
    <property type="match status" value="1"/>
</dbReference>
<evidence type="ECO:0000313" key="1">
    <source>
        <dbReference type="EMBL" id="MFC5475251.1"/>
    </source>
</evidence>
<reference evidence="2" key="1">
    <citation type="journal article" date="2019" name="Int. J. Syst. Evol. Microbiol.">
        <title>The Global Catalogue of Microorganisms (GCM) 10K type strain sequencing project: providing services to taxonomists for standard genome sequencing and annotation.</title>
        <authorList>
            <consortium name="The Broad Institute Genomics Platform"/>
            <consortium name="The Broad Institute Genome Sequencing Center for Infectious Disease"/>
            <person name="Wu L."/>
            <person name="Ma J."/>
        </authorList>
    </citation>
    <scope>NUCLEOTIDE SEQUENCE [LARGE SCALE GENOMIC DNA]</scope>
    <source>
        <strain evidence="2">JCM 17066</strain>
    </source>
</reference>
<accession>A0ABW0ME63</accession>
<sequence length="270" mass="30221">MSGPETLFAYEGPLRTKVGKCFPGERAVFRGHDLHADLKDMDWVELYTFGITGRRFSAQQLRLLHALWTYTSYPDARLWNNRVAALAGSARSTGALGVAAAIAVSEATIYGWQPETSAADLLLRARQRMQAGESLQAVLQQELQQQRRILGYGRPVAALQVDERIPAILARMEREQITQGPYLQLAFEIERTLSQMGKRLPINYAGVVVAIPLDMGFSLRECYLFLLPSFQAGMPPCYLEAAERPEGATFALRCSQLHYDGPADRRWQAE</sequence>
<dbReference type="EMBL" id="JBHSMT010000026">
    <property type="protein sequence ID" value="MFC5475251.1"/>
    <property type="molecule type" value="Genomic_DNA"/>
</dbReference>
<evidence type="ECO:0000313" key="2">
    <source>
        <dbReference type="Proteomes" id="UP001596045"/>
    </source>
</evidence>